<proteinExistence type="predicted"/>
<accession>A0A133PJ95</accession>
<dbReference type="AlphaFoldDB" id="A0A133PJ95"/>
<comment type="caution">
    <text evidence="1">The sequence shown here is derived from an EMBL/GenBank/DDBJ whole genome shotgun (WGS) entry which is preliminary data.</text>
</comment>
<protein>
    <submittedName>
        <fullName evidence="1">Uncharacterized protein</fullName>
    </submittedName>
</protein>
<dbReference type="PATRIC" id="fig|54005.3.peg.1571"/>
<dbReference type="EMBL" id="LRQE01000041">
    <property type="protein sequence ID" value="KXA28611.1"/>
    <property type="molecule type" value="Genomic_DNA"/>
</dbReference>
<dbReference type="InterPro" id="IPR047907">
    <property type="entry name" value="CD1375-like"/>
</dbReference>
<sequence>VEMDVVYATLIIHGKRTFAQVPMNLKERTKKCLEDLGMGELAKEEA</sequence>
<dbReference type="NCBIfam" id="NF040910">
    <property type="entry name" value="CD1375_fam"/>
    <property type="match status" value="1"/>
</dbReference>
<reference evidence="1 2" key="1">
    <citation type="submission" date="2016-01" db="EMBL/GenBank/DDBJ databases">
        <authorList>
            <person name="Oliw E.H."/>
        </authorList>
    </citation>
    <scope>NUCLEOTIDE SEQUENCE [LARGE SCALE GENOMIC DNA]</scope>
    <source>
        <strain evidence="1 2">CMW7756A</strain>
    </source>
</reference>
<gene>
    <name evidence="1" type="ORF">HMPREF3229_01607</name>
</gene>
<organism evidence="1">
    <name type="scientific">Peptoniphilus harei</name>
    <dbReference type="NCBI Taxonomy" id="54005"/>
    <lineage>
        <taxon>Bacteria</taxon>
        <taxon>Bacillati</taxon>
        <taxon>Bacillota</taxon>
        <taxon>Tissierellia</taxon>
        <taxon>Tissierellales</taxon>
        <taxon>Peptoniphilaceae</taxon>
        <taxon>Peptoniphilus</taxon>
    </lineage>
</organism>
<feature type="non-terminal residue" evidence="1">
    <location>
        <position position="1"/>
    </location>
</feature>
<dbReference type="Proteomes" id="UP000070174">
    <property type="component" value="Unassembled WGS sequence"/>
</dbReference>
<evidence type="ECO:0000313" key="2">
    <source>
        <dbReference type="Proteomes" id="UP000070174"/>
    </source>
</evidence>
<name>A0A133PJ95_9FIRM</name>
<evidence type="ECO:0000313" key="1">
    <source>
        <dbReference type="EMBL" id="KXA28611.1"/>
    </source>
</evidence>